<evidence type="ECO:0000259" key="19">
    <source>
        <dbReference type="Pfam" id="PF17810"/>
    </source>
</evidence>
<feature type="domain" description="Arginine decarboxylase C-terminal helical" evidence="20">
    <location>
        <begin position="699"/>
        <end position="752"/>
    </location>
</feature>
<comment type="similarity">
    <text evidence="5 16">Belongs to the Orn/Lys/Arg decarboxylase class-II family. SpeA subfamily.</text>
</comment>
<evidence type="ECO:0000256" key="16">
    <source>
        <dbReference type="RuleBase" id="RU003740"/>
    </source>
</evidence>
<dbReference type="Pfam" id="PF17944">
    <property type="entry name" value="Arg_decarbox_C"/>
    <property type="match status" value="1"/>
</dbReference>
<dbReference type="EC" id="4.1.1.19" evidence="6 16"/>
<comment type="cofactor">
    <cofactor evidence="2 16">
        <name>Mg(2+)</name>
        <dbReference type="ChEBI" id="CHEBI:18420"/>
    </cofactor>
</comment>
<dbReference type="GO" id="GO:0046872">
    <property type="term" value="F:metal ion binding"/>
    <property type="evidence" value="ECO:0007669"/>
    <property type="project" value="UniProtKB-KW"/>
</dbReference>
<dbReference type="NCBIfam" id="NF003763">
    <property type="entry name" value="PRK05354.1"/>
    <property type="match status" value="1"/>
</dbReference>
<dbReference type="Pfam" id="PF02784">
    <property type="entry name" value="Orn_Arg_deC_N"/>
    <property type="match status" value="1"/>
</dbReference>
<dbReference type="SUPFAM" id="SSF51419">
    <property type="entry name" value="PLP-binding barrel"/>
    <property type="match status" value="1"/>
</dbReference>
<evidence type="ECO:0000256" key="13">
    <source>
        <dbReference type="ARBA" id="ARBA00023239"/>
    </source>
</evidence>
<feature type="region of interest" description="Disordered" evidence="17">
    <location>
        <begin position="651"/>
        <end position="677"/>
    </location>
</feature>
<keyword evidence="22" id="KW-1185">Reference proteome</keyword>
<dbReference type="NCBIfam" id="TIGR01273">
    <property type="entry name" value="speA"/>
    <property type="match status" value="1"/>
</dbReference>
<keyword evidence="11 16" id="KW-0745">Spermidine biosynthesis</keyword>
<keyword evidence="13 16" id="KW-0456">Lyase</keyword>
<comment type="catalytic activity">
    <reaction evidence="14 16">
        <text>L-arginine + H(+) = agmatine + CO2</text>
        <dbReference type="Rhea" id="RHEA:17641"/>
        <dbReference type="ChEBI" id="CHEBI:15378"/>
        <dbReference type="ChEBI" id="CHEBI:16526"/>
        <dbReference type="ChEBI" id="CHEBI:32682"/>
        <dbReference type="ChEBI" id="CHEBI:58145"/>
        <dbReference type="EC" id="4.1.1.19"/>
    </reaction>
</comment>
<evidence type="ECO:0000256" key="10">
    <source>
        <dbReference type="ARBA" id="ARBA00022898"/>
    </source>
</evidence>
<dbReference type="InterPro" id="IPR009006">
    <property type="entry name" value="Ala_racemase/Decarboxylase_C"/>
</dbReference>
<evidence type="ECO:0000259" key="18">
    <source>
        <dbReference type="Pfam" id="PF02784"/>
    </source>
</evidence>
<gene>
    <name evidence="21" type="ORF">WJX72_011676</name>
</gene>
<feature type="active site" description="Proton donor" evidence="15">
    <location>
        <position position="590"/>
    </location>
</feature>
<feature type="modified residue" description="N6-(pyridoxal phosphate)lysine" evidence="15">
    <location>
        <position position="167"/>
    </location>
</feature>
<keyword evidence="10 15" id="KW-0663">Pyridoxal phosphate</keyword>
<dbReference type="Proteomes" id="UP001489004">
    <property type="component" value="Unassembled WGS sequence"/>
</dbReference>
<feature type="domain" description="Arginine decarboxylase helical bundle" evidence="19">
    <location>
        <begin position="462"/>
        <end position="524"/>
    </location>
</feature>
<organism evidence="21 22">
    <name type="scientific">[Myrmecia] bisecta</name>
    <dbReference type="NCBI Taxonomy" id="41462"/>
    <lineage>
        <taxon>Eukaryota</taxon>
        <taxon>Viridiplantae</taxon>
        <taxon>Chlorophyta</taxon>
        <taxon>core chlorophytes</taxon>
        <taxon>Trebouxiophyceae</taxon>
        <taxon>Trebouxiales</taxon>
        <taxon>Trebouxiaceae</taxon>
        <taxon>Myrmecia</taxon>
    </lineage>
</organism>
<dbReference type="PANTHER" id="PTHR43295">
    <property type="entry name" value="ARGININE DECARBOXYLASE"/>
    <property type="match status" value="1"/>
</dbReference>
<dbReference type="GO" id="GO:0006527">
    <property type="term" value="P:L-arginine catabolic process"/>
    <property type="evidence" value="ECO:0007669"/>
    <property type="project" value="InterPro"/>
</dbReference>
<dbReference type="InterPro" id="IPR041128">
    <property type="entry name" value="Arg_decarbox_C"/>
</dbReference>
<evidence type="ECO:0000256" key="14">
    <source>
        <dbReference type="ARBA" id="ARBA00049309"/>
    </source>
</evidence>
<dbReference type="InterPro" id="IPR022657">
    <property type="entry name" value="De-COase2_CS"/>
</dbReference>
<dbReference type="GO" id="GO:0008295">
    <property type="term" value="P:spermidine biosynthetic process"/>
    <property type="evidence" value="ECO:0007669"/>
    <property type="project" value="UniProtKB-KW"/>
</dbReference>
<dbReference type="PRINTS" id="PR01179">
    <property type="entry name" value="ODADCRBXLASE"/>
</dbReference>
<reference evidence="21 22" key="1">
    <citation type="journal article" date="2024" name="Nat. Commun.">
        <title>Phylogenomics reveals the evolutionary origins of lichenization in chlorophyte algae.</title>
        <authorList>
            <person name="Puginier C."/>
            <person name="Libourel C."/>
            <person name="Otte J."/>
            <person name="Skaloud P."/>
            <person name="Haon M."/>
            <person name="Grisel S."/>
            <person name="Petersen M."/>
            <person name="Berrin J.G."/>
            <person name="Delaux P.M."/>
            <person name="Dal Grande F."/>
            <person name="Keller J."/>
        </authorList>
    </citation>
    <scope>NUCLEOTIDE SEQUENCE [LARGE SCALE GENOMIC DNA]</scope>
    <source>
        <strain evidence="21 22">SAG 2043</strain>
    </source>
</reference>
<comment type="pathway">
    <text evidence="4 16">Amine and polyamine biosynthesis; agmatine biosynthesis; agmatine from L-arginine: step 1/1.</text>
</comment>
<evidence type="ECO:0000259" key="20">
    <source>
        <dbReference type="Pfam" id="PF17944"/>
    </source>
</evidence>
<evidence type="ECO:0000256" key="17">
    <source>
        <dbReference type="SAM" id="MobiDB-lite"/>
    </source>
</evidence>
<name>A0AAW1RAF7_9CHLO</name>
<dbReference type="SUPFAM" id="SSF50621">
    <property type="entry name" value="Alanine racemase C-terminal domain-like"/>
    <property type="match status" value="1"/>
</dbReference>
<evidence type="ECO:0000256" key="3">
    <source>
        <dbReference type="ARBA" id="ARBA00002257"/>
    </source>
</evidence>
<dbReference type="EMBL" id="JALJOR010000001">
    <property type="protein sequence ID" value="KAK9830421.1"/>
    <property type="molecule type" value="Genomic_DNA"/>
</dbReference>
<keyword evidence="9 16" id="KW-0460">Magnesium</keyword>
<evidence type="ECO:0000256" key="4">
    <source>
        <dbReference type="ARBA" id="ARBA00004773"/>
    </source>
</evidence>
<proteinExistence type="inferred from homology"/>
<evidence type="ECO:0000256" key="6">
    <source>
        <dbReference type="ARBA" id="ARBA00012426"/>
    </source>
</evidence>
<dbReference type="GO" id="GO:0008792">
    <property type="term" value="F:arginine decarboxylase activity"/>
    <property type="evidence" value="ECO:0007669"/>
    <property type="project" value="UniProtKB-EC"/>
</dbReference>
<comment type="function">
    <text evidence="3">Catalyzes the biosynthesis of agmatine from arginine.</text>
</comment>
<dbReference type="Pfam" id="PF17810">
    <property type="entry name" value="Arg_decarb_HB"/>
    <property type="match status" value="1"/>
</dbReference>
<evidence type="ECO:0000256" key="9">
    <source>
        <dbReference type="ARBA" id="ARBA00022842"/>
    </source>
</evidence>
<evidence type="ECO:0000256" key="12">
    <source>
        <dbReference type="ARBA" id="ARBA00023115"/>
    </source>
</evidence>
<dbReference type="PANTHER" id="PTHR43295:SF9">
    <property type="entry name" value="BIOSYNTHETIC ARGININE DECARBOXYLASE"/>
    <property type="match status" value="1"/>
</dbReference>
<evidence type="ECO:0000256" key="15">
    <source>
        <dbReference type="PIRSR" id="PIRSR600183-50"/>
    </source>
</evidence>
<dbReference type="InterPro" id="IPR022644">
    <property type="entry name" value="De-COase2_N"/>
</dbReference>
<feature type="compositionally biased region" description="Polar residues" evidence="17">
    <location>
        <begin position="7"/>
        <end position="28"/>
    </location>
</feature>
<evidence type="ECO:0000256" key="11">
    <source>
        <dbReference type="ARBA" id="ARBA00023066"/>
    </source>
</evidence>
<dbReference type="InterPro" id="IPR002985">
    <property type="entry name" value="Arg_decrbxlase"/>
</dbReference>
<protein>
    <recommendedName>
        <fullName evidence="6 16">Arginine decarboxylase</fullName>
        <ecNumber evidence="6 16">4.1.1.19</ecNumber>
    </recommendedName>
</protein>
<keyword evidence="7" id="KW-0479">Metal-binding</keyword>
<dbReference type="Gene3D" id="3.20.20.10">
    <property type="entry name" value="Alanine racemase"/>
    <property type="match status" value="1"/>
</dbReference>
<evidence type="ECO:0000313" key="21">
    <source>
        <dbReference type="EMBL" id="KAK9830421.1"/>
    </source>
</evidence>
<dbReference type="InterPro" id="IPR000183">
    <property type="entry name" value="Orn/DAP/Arg_de-COase"/>
</dbReference>
<dbReference type="PRINTS" id="PR01180">
    <property type="entry name" value="ARGDCRBXLASE"/>
</dbReference>
<keyword evidence="8 16" id="KW-0210">Decarboxylase</keyword>
<feature type="domain" description="Orn/DAP/Arg decarboxylase 2 N-terminal" evidence="18">
    <location>
        <begin position="155"/>
        <end position="409"/>
    </location>
</feature>
<dbReference type="CDD" id="cd06830">
    <property type="entry name" value="PLPDE_III_ADC"/>
    <property type="match status" value="1"/>
</dbReference>
<dbReference type="PROSITE" id="PS00878">
    <property type="entry name" value="ODR_DC_2_1"/>
    <property type="match status" value="1"/>
</dbReference>
<dbReference type="Gene3D" id="1.20.58.930">
    <property type="match status" value="1"/>
</dbReference>
<comment type="cofactor">
    <cofactor evidence="1 15 16">
        <name>pyridoxal 5'-phosphate</name>
        <dbReference type="ChEBI" id="CHEBI:597326"/>
    </cofactor>
</comment>
<evidence type="ECO:0000256" key="7">
    <source>
        <dbReference type="ARBA" id="ARBA00022723"/>
    </source>
</evidence>
<evidence type="ECO:0000256" key="8">
    <source>
        <dbReference type="ARBA" id="ARBA00022793"/>
    </source>
</evidence>
<keyword evidence="12" id="KW-0620">Polyamine biosynthesis</keyword>
<evidence type="ECO:0000313" key="22">
    <source>
        <dbReference type="Proteomes" id="UP001489004"/>
    </source>
</evidence>
<dbReference type="InterPro" id="IPR040634">
    <property type="entry name" value="Arg_decarb_HB"/>
</dbReference>
<dbReference type="AlphaFoldDB" id="A0AAW1RAF7"/>
<evidence type="ECO:0000256" key="2">
    <source>
        <dbReference type="ARBA" id="ARBA00001946"/>
    </source>
</evidence>
<evidence type="ECO:0000256" key="1">
    <source>
        <dbReference type="ARBA" id="ARBA00001933"/>
    </source>
</evidence>
<sequence>MPIPLSKASSLTFTNQRPTKGSSGQSTAGRIKSHAPRYGPDSIALDWGVESAARHSNGSLGAEPFIAKGPWSSEDSAKLYNLPGWGTPYFSVKQDGQLVVTPQGEEGPSISLHALVQSLQQKGLHTPVLLRFPDIVADRMEQLQGCFQTAVNRFEYQGKFQGVFPVKCNPDRELITSILQCGQKFGFGLEVGSKAELLMAMSLLAKYPGTNMICNGYKDAEYMELVLQSRQLGINAVVVLEQYQELDIVLEVSRRLGVRPVLGIRAKLTTKHSGHWGSTSGDRAKFGLRPREIVNLVDELACHGMLDCLKLLHFHIGSQVTNIRIIKEAMREASFLFAELVLMGADMKFVDVGGGLGIDYDGTFSDSVHSLSYTMQNYANDVVAAMQEVCIQRAIEPPTIISESGRALASHHAVMVFDVVSRPAAVSEVDEAAGVSVEFSSAKALTQQLRRAAKSGKGHFLLMTFKEVYEGIEPDVSSLSEAYNDAVYFKEEALRAFKLGVLSLEERAQVDILFDATCQRILDVAAAALLPLPEALQPDTRPHSATYHVNLSIFRSAPDTWAINQVFPVVPIHRLDEEPTVAATLADLTCDSDGKLDKFIARDGEDPAPVLPLHELHPTQPYLLAMFLTGVYQEVMGSAHNMFGATHAVHVRATPKKRSPTEGRKSQSGEPAGGGLVEEGGQLCGEGFVVDHIVAGETIEEVLSRAQHQGSHMYRAIRNAAASAVMDGSLGAEDAETLIQSYKGRMKSYTYLN</sequence>
<dbReference type="Gene3D" id="2.40.37.10">
    <property type="entry name" value="Lyase, Ornithine Decarboxylase, Chain A, domain 1"/>
    <property type="match status" value="1"/>
</dbReference>
<dbReference type="PROSITE" id="PS00879">
    <property type="entry name" value="ODR_DC_2_2"/>
    <property type="match status" value="1"/>
</dbReference>
<evidence type="ECO:0000256" key="5">
    <source>
        <dbReference type="ARBA" id="ARBA00008357"/>
    </source>
</evidence>
<dbReference type="InterPro" id="IPR022653">
    <property type="entry name" value="De-COase2_pyr-phos_BS"/>
</dbReference>
<comment type="caution">
    <text evidence="21">The sequence shown here is derived from an EMBL/GenBank/DDBJ whole genome shotgun (WGS) entry which is preliminary data.</text>
</comment>
<accession>A0AAW1RAF7</accession>
<dbReference type="InterPro" id="IPR029066">
    <property type="entry name" value="PLP-binding_barrel"/>
</dbReference>
<feature type="region of interest" description="Disordered" evidence="17">
    <location>
        <begin position="1"/>
        <end position="37"/>
    </location>
</feature>